<dbReference type="InParanoid" id="A0A067P9U9"/>
<dbReference type="STRING" id="933084.A0A067P9U9"/>
<keyword evidence="2" id="KW-1185">Reference proteome</keyword>
<name>A0A067P9U9_9AGAM</name>
<feature type="non-terminal residue" evidence="1">
    <location>
        <position position="1"/>
    </location>
</feature>
<evidence type="ECO:0000313" key="2">
    <source>
        <dbReference type="Proteomes" id="UP000027265"/>
    </source>
</evidence>
<dbReference type="HOGENOM" id="CLU_185716_0_0_1"/>
<sequence length="78" mass="8857">ESRATRAGNAMLNNMTKVTPASIAYVATHVYFALSSQTIFVKNNKVTDSINFYNGILDYFEDPNHAADVRDLLEWWDL</sequence>
<dbReference type="Proteomes" id="UP000027265">
    <property type="component" value="Unassembled WGS sequence"/>
</dbReference>
<dbReference type="Pfam" id="PF20414">
    <property type="entry name" value="DUF6698"/>
    <property type="match status" value="1"/>
</dbReference>
<proteinExistence type="predicted"/>
<reference evidence="2" key="1">
    <citation type="journal article" date="2014" name="Proc. Natl. Acad. Sci. U.S.A.">
        <title>Extensive sampling of basidiomycete genomes demonstrates inadequacy of the white-rot/brown-rot paradigm for wood decay fungi.</title>
        <authorList>
            <person name="Riley R."/>
            <person name="Salamov A.A."/>
            <person name="Brown D.W."/>
            <person name="Nagy L.G."/>
            <person name="Floudas D."/>
            <person name="Held B.W."/>
            <person name="Levasseur A."/>
            <person name="Lombard V."/>
            <person name="Morin E."/>
            <person name="Otillar R."/>
            <person name="Lindquist E.A."/>
            <person name="Sun H."/>
            <person name="LaButti K.M."/>
            <person name="Schmutz J."/>
            <person name="Jabbour D."/>
            <person name="Luo H."/>
            <person name="Baker S.E."/>
            <person name="Pisabarro A.G."/>
            <person name="Walton J.D."/>
            <person name="Blanchette R.A."/>
            <person name="Henrissat B."/>
            <person name="Martin F."/>
            <person name="Cullen D."/>
            <person name="Hibbett D.S."/>
            <person name="Grigoriev I.V."/>
        </authorList>
    </citation>
    <scope>NUCLEOTIDE SEQUENCE [LARGE SCALE GENOMIC DNA]</scope>
    <source>
        <strain evidence="2">MUCL 33604</strain>
    </source>
</reference>
<organism evidence="1 2">
    <name type="scientific">Jaapia argillacea MUCL 33604</name>
    <dbReference type="NCBI Taxonomy" id="933084"/>
    <lineage>
        <taxon>Eukaryota</taxon>
        <taxon>Fungi</taxon>
        <taxon>Dikarya</taxon>
        <taxon>Basidiomycota</taxon>
        <taxon>Agaricomycotina</taxon>
        <taxon>Agaricomycetes</taxon>
        <taxon>Agaricomycetidae</taxon>
        <taxon>Jaapiales</taxon>
        <taxon>Jaapiaceae</taxon>
        <taxon>Jaapia</taxon>
    </lineage>
</organism>
<accession>A0A067P9U9</accession>
<dbReference type="InterPro" id="IPR046521">
    <property type="entry name" value="DUF6698"/>
</dbReference>
<gene>
    <name evidence="1" type="ORF">JAAARDRAFT_139947</name>
</gene>
<dbReference type="AlphaFoldDB" id="A0A067P9U9"/>
<evidence type="ECO:0000313" key="1">
    <source>
        <dbReference type="EMBL" id="KDQ51524.1"/>
    </source>
</evidence>
<dbReference type="EMBL" id="KL197747">
    <property type="protein sequence ID" value="KDQ51524.1"/>
    <property type="molecule type" value="Genomic_DNA"/>
</dbReference>
<protein>
    <submittedName>
        <fullName evidence="1">Uncharacterized protein</fullName>
    </submittedName>
</protein>
<dbReference type="OrthoDB" id="3160134at2759"/>